<keyword evidence="3" id="KW-1185">Reference proteome</keyword>
<dbReference type="AlphaFoldDB" id="A0A2R7YWB0"/>
<comment type="caution">
    <text evidence="2">The sequence shown here is derived from an EMBL/GenBank/DDBJ whole genome shotgun (WGS) entry which is preliminary data.</text>
</comment>
<dbReference type="OrthoDB" id="5244810at2"/>
<evidence type="ECO:0000256" key="1">
    <source>
        <dbReference type="SAM" id="MobiDB-lite"/>
    </source>
</evidence>
<proteinExistence type="predicted"/>
<feature type="region of interest" description="Disordered" evidence="1">
    <location>
        <begin position="114"/>
        <end position="142"/>
    </location>
</feature>
<reference evidence="2 3" key="1">
    <citation type="submission" date="2018-03" db="EMBL/GenBank/DDBJ databases">
        <authorList>
            <person name="Keele B.F."/>
        </authorList>
    </citation>
    <scope>NUCLEOTIDE SEQUENCE [LARGE SCALE GENOMIC DNA]</scope>
    <source>
        <strain evidence="2 3">IB-3</strain>
    </source>
</reference>
<evidence type="ECO:0000313" key="3">
    <source>
        <dbReference type="Proteomes" id="UP000244867"/>
    </source>
</evidence>
<gene>
    <name evidence="2" type="ORF">C7S10_12650</name>
</gene>
<evidence type="ECO:0000313" key="2">
    <source>
        <dbReference type="EMBL" id="PUA80603.1"/>
    </source>
</evidence>
<sequence length="142" mass="14247">MSDTEDGRDAEVGSLAEETAKLLGALNGWAREQGTGLGDGLGEAVSGLSGHATAAAHDLGEHLATGSAECTVCPVCRTVHAVRQLSPEVKAHLASAAASLVHAAAGILATAVADTDGQPSDRGDVERIDLDGAGEDWPEDPA</sequence>
<dbReference type="Proteomes" id="UP000244867">
    <property type="component" value="Unassembled WGS sequence"/>
</dbReference>
<accession>A0A2R7YWB0</accession>
<dbReference type="EMBL" id="PYXZ01000005">
    <property type="protein sequence ID" value="PUA80603.1"/>
    <property type="molecule type" value="Genomic_DNA"/>
</dbReference>
<dbReference type="RefSeq" id="WP_108344797.1">
    <property type="nucleotide sequence ID" value="NZ_PYXZ01000005.1"/>
</dbReference>
<feature type="compositionally biased region" description="Basic and acidic residues" evidence="1">
    <location>
        <begin position="119"/>
        <end position="130"/>
    </location>
</feature>
<protein>
    <submittedName>
        <fullName evidence="2">Uncharacterized protein</fullName>
    </submittedName>
</protein>
<feature type="compositionally biased region" description="Acidic residues" evidence="1">
    <location>
        <begin position="132"/>
        <end position="142"/>
    </location>
</feature>
<organism evidence="2 3">
    <name type="scientific">Nocardioides currus</name>
    <dbReference type="NCBI Taxonomy" id="2133958"/>
    <lineage>
        <taxon>Bacteria</taxon>
        <taxon>Bacillati</taxon>
        <taxon>Actinomycetota</taxon>
        <taxon>Actinomycetes</taxon>
        <taxon>Propionibacteriales</taxon>
        <taxon>Nocardioidaceae</taxon>
        <taxon>Nocardioides</taxon>
    </lineage>
</organism>
<name>A0A2R7YWB0_9ACTN</name>